<proteinExistence type="predicted"/>
<reference evidence="2" key="1">
    <citation type="submission" date="2022-11" db="EMBL/GenBank/DDBJ databases">
        <title>Chromosome-level genome of Pogonophryne albipinna.</title>
        <authorList>
            <person name="Jo E."/>
        </authorList>
    </citation>
    <scope>NUCLEOTIDE SEQUENCE</scope>
    <source>
        <strain evidence="2">SGF0006</strain>
        <tissue evidence="2">Muscle</tissue>
    </source>
</reference>
<protein>
    <submittedName>
        <fullName evidence="2">Uncharacterized protein</fullName>
    </submittedName>
</protein>
<feature type="compositionally biased region" description="Basic residues" evidence="1">
    <location>
        <begin position="1"/>
        <end position="15"/>
    </location>
</feature>
<evidence type="ECO:0000256" key="1">
    <source>
        <dbReference type="SAM" id="MobiDB-lite"/>
    </source>
</evidence>
<accession>A0AAD6FGW4</accession>
<feature type="compositionally biased region" description="Polar residues" evidence="1">
    <location>
        <begin position="16"/>
        <end position="50"/>
    </location>
</feature>
<dbReference type="AlphaFoldDB" id="A0AAD6FGW4"/>
<gene>
    <name evidence="2" type="ORF">JOQ06_007606</name>
</gene>
<dbReference type="Proteomes" id="UP001219934">
    <property type="component" value="Unassembled WGS sequence"/>
</dbReference>
<name>A0AAD6FGW4_9TELE</name>
<organism evidence="2 3">
    <name type="scientific">Pogonophryne albipinna</name>
    <dbReference type="NCBI Taxonomy" id="1090488"/>
    <lineage>
        <taxon>Eukaryota</taxon>
        <taxon>Metazoa</taxon>
        <taxon>Chordata</taxon>
        <taxon>Craniata</taxon>
        <taxon>Vertebrata</taxon>
        <taxon>Euteleostomi</taxon>
        <taxon>Actinopterygii</taxon>
        <taxon>Neopterygii</taxon>
        <taxon>Teleostei</taxon>
        <taxon>Neoteleostei</taxon>
        <taxon>Acanthomorphata</taxon>
        <taxon>Eupercaria</taxon>
        <taxon>Perciformes</taxon>
        <taxon>Notothenioidei</taxon>
        <taxon>Pogonophryne</taxon>
    </lineage>
</organism>
<feature type="region of interest" description="Disordered" evidence="1">
    <location>
        <begin position="1"/>
        <end position="53"/>
    </location>
</feature>
<feature type="non-terminal residue" evidence="2">
    <location>
        <position position="66"/>
    </location>
</feature>
<evidence type="ECO:0000313" key="3">
    <source>
        <dbReference type="Proteomes" id="UP001219934"/>
    </source>
</evidence>
<evidence type="ECO:0000313" key="2">
    <source>
        <dbReference type="EMBL" id="KAJ4934825.1"/>
    </source>
</evidence>
<sequence>SFTLRQAKHNAHRISRSLSQPTELSGTRPSYTASTNKLTDSVSPRPQETRQGAVLYHTHVGLPCLT</sequence>
<comment type="caution">
    <text evidence="2">The sequence shown here is derived from an EMBL/GenBank/DDBJ whole genome shotgun (WGS) entry which is preliminary data.</text>
</comment>
<dbReference type="EMBL" id="JAPTMU010000012">
    <property type="protein sequence ID" value="KAJ4934825.1"/>
    <property type="molecule type" value="Genomic_DNA"/>
</dbReference>
<feature type="non-terminal residue" evidence="2">
    <location>
        <position position="1"/>
    </location>
</feature>
<keyword evidence="3" id="KW-1185">Reference proteome</keyword>